<organism evidence="1 2">
    <name type="scientific">Segatella baroniae B14</name>
    <dbReference type="NCBI Taxonomy" id="752555"/>
    <lineage>
        <taxon>Bacteria</taxon>
        <taxon>Pseudomonadati</taxon>
        <taxon>Bacteroidota</taxon>
        <taxon>Bacteroidia</taxon>
        <taxon>Bacteroidales</taxon>
        <taxon>Prevotellaceae</taxon>
        <taxon>Segatella</taxon>
    </lineage>
</organism>
<proteinExistence type="predicted"/>
<name>D8DX69_9BACT</name>
<accession>D8DX69</accession>
<comment type="caution">
    <text evidence="1">The sequence shown here is derived from an EMBL/GenBank/DDBJ whole genome shotgun (WGS) entry which is preliminary data.</text>
</comment>
<dbReference type="AlphaFoldDB" id="D8DX69"/>
<sequence length="456" mass="52039">MTNPNRQMKRLYIERFYLNRADDEYPMTVRIILQMKDGVDGHLLEEAVAATRTRYPYLCVKLGIVRDADGSEHYVYHDNPRPWKVTDSRQPVCLCSEEANEHLMAFSWWDDCMALDFFHALIDGTAAYRILKTLLYEYCRRRYDSELDPAGVWVAGDIIDEAEWTDPATLPRPTSIHPQQLPERPKVINLATDAIVPLADKKEVVQIRISEEQMMKRVRACGATPTSFLTLLLARAIARLHPESAPLAPTVTVAVDLRKTLGTTAAHHSQVGGLFLPLGQDMQQADFDTQIAAFRKMIAEQTYPDNLQDYFWQTQDRMERVEQLPTLQARYQAFAPTNPLSQQYGSCMFSYVGKAGLGAAEQYIREMRTETDSAYMIVVEVSAAAGVFSISFMQRFATDVYLDTFLDELHQQGLTYEITDRHPLQIAPIADYRGGWIKEPEATDEEAKNEYTLIDR</sequence>
<gene>
    <name evidence="1" type="ORF">PBR_2692</name>
</gene>
<dbReference type="Proteomes" id="UP000004524">
    <property type="component" value="Unassembled WGS sequence"/>
</dbReference>
<evidence type="ECO:0008006" key="3">
    <source>
        <dbReference type="Google" id="ProtNLM"/>
    </source>
</evidence>
<dbReference type="EMBL" id="ADWO01000058">
    <property type="protein sequence ID" value="EFI71989.1"/>
    <property type="molecule type" value="Genomic_DNA"/>
</dbReference>
<keyword evidence="2" id="KW-1185">Reference proteome</keyword>
<protein>
    <recommendedName>
        <fullName evidence="3">Condensation domain-containing protein</fullName>
    </recommendedName>
</protein>
<evidence type="ECO:0000313" key="1">
    <source>
        <dbReference type="EMBL" id="EFI71989.1"/>
    </source>
</evidence>
<reference evidence="1 2" key="1">
    <citation type="journal article" date="2010" name="Microb. Ecol.">
        <title>Comparative genome analysis of Prevotella ruminicola and Prevotella bryantii: insights into their environmental niche.</title>
        <authorList>
            <consortium name="North American Consortium for Rumen Bacteria"/>
            <person name="Purushe J."/>
            <person name="Fouts D.E."/>
            <person name="Morrison M."/>
            <person name="White B.A."/>
            <person name="Mackie R.I."/>
            <person name="Coutinho P.M."/>
            <person name="Henrissat B."/>
            <person name="Nelson K.E."/>
        </authorList>
    </citation>
    <scope>NUCLEOTIDE SEQUENCE [LARGE SCALE GENOMIC DNA]</scope>
    <source>
        <strain evidence="1 2">B14</strain>
    </source>
</reference>
<evidence type="ECO:0000313" key="2">
    <source>
        <dbReference type="Proteomes" id="UP000004524"/>
    </source>
</evidence>